<evidence type="ECO:0000256" key="1">
    <source>
        <dbReference type="SAM" id="MobiDB-lite"/>
    </source>
</evidence>
<feature type="transmembrane region" description="Helical" evidence="2">
    <location>
        <begin position="31"/>
        <end position="51"/>
    </location>
</feature>
<accession>A0ABP6QMJ4</accession>
<dbReference type="Pfam" id="PF14023">
    <property type="entry name" value="Bestrophin-like"/>
    <property type="match status" value="1"/>
</dbReference>
<evidence type="ECO:0000313" key="4">
    <source>
        <dbReference type="Proteomes" id="UP001501237"/>
    </source>
</evidence>
<reference evidence="4" key="1">
    <citation type="journal article" date="2019" name="Int. J. Syst. Evol. Microbiol.">
        <title>The Global Catalogue of Microorganisms (GCM) 10K type strain sequencing project: providing services to taxonomists for standard genome sequencing and annotation.</title>
        <authorList>
            <consortium name="The Broad Institute Genomics Platform"/>
            <consortium name="The Broad Institute Genome Sequencing Center for Infectious Disease"/>
            <person name="Wu L."/>
            <person name="Ma J."/>
        </authorList>
    </citation>
    <scope>NUCLEOTIDE SEQUENCE [LARGE SCALE GENOMIC DNA]</scope>
    <source>
        <strain evidence="4">JCM 9377</strain>
    </source>
</reference>
<keyword evidence="4" id="KW-1185">Reference proteome</keyword>
<comment type="caution">
    <text evidence="3">The sequence shown here is derived from an EMBL/GenBank/DDBJ whole genome shotgun (WGS) entry which is preliminary data.</text>
</comment>
<keyword evidence="2" id="KW-1133">Transmembrane helix</keyword>
<dbReference type="EMBL" id="BAAAUV010000052">
    <property type="protein sequence ID" value="GAA3242666.1"/>
    <property type="molecule type" value="Genomic_DNA"/>
</dbReference>
<protein>
    <recommendedName>
        <fullName evidence="5">DUF4239 domain-containing protein</fullName>
    </recommendedName>
</protein>
<keyword evidence="2" id="KW-0472">Membrane</keyword>
<gene>
    <name evidence="3" type="ORF">GCM10010468_80500</name>
</gene>
<name>A0ABP6QMJ4_9ACTN</name>
<feature type="transmembrane region" description="Helical" evidence="2">
    <location>
        <begin position="190"/>
        <end position="211"/>
    </location>
</feature>
<dbReference type="RefSeq" id="WP_344839880.1">
    <property type="nucleotide sequence ID" value="NZ_BAAAUV010000052.1"/>
</dbReference>
<evidence type="ECO:0000313" key="3">
    <source>
        <dbReference type="EMBL" id="GAA3242666.1"/>
    </source>
</evidence>
<feature type="compositionally biased region" description="Basic and acidic residues" evidence="1">
    <location>
        <begin position="8"/>
        <end position="18"/>
    </location>
</feature>
<dbReference type="InterPro" id="IPR025333">
    <property type="entry name" value="DUF4239"/>
</dbReference>
<feature type="transmembrane region" description="Helical" evidence="2">
    <location>
        <begin position="161"/>
        <end position="184"/>
    </location>
</feature>
<evidence type="ECO:0000256" key="2">
    <source>
        <dbReference type="SAM" id="Phobius"/>
    </source>
</evidence>
<keyword evidence="2" id="KW-0812">Transmembrane</keyword>
<evidence type="ECO:0008006" key="5">
    <source>
        <dbReference type="Google" id="ProtNLM"/>
    </source>
</evidence>
<proteinExistence type="predicted"/>
<dbReference type="Proteomes" id="UP001501237">
    <property type="component" value="Unassembled WGS sequence"/>
</dbReference>
<organism evidence="3 4">
    <name type="scientific">Actinocorallia longicatena</name>
    <dbReference type="NCBI Taxonomy" id="111803"/>
    <lineage>
        <taxon>Bacteria</taxon>
        <taxon>Bacillati</taxon>
        <taxon>Actinomycetota</taxon>
        <taxon>Actinomycetes</taxon>
        <taxon>Streptosporangiales</taxon>
        <taxon>Thermomonosporaceae</taxon>
        <taxon>Actinocorallia</taxon>
    </lineage>
</organism>
<feature type="region of interest" description="Disordered" evidence="1">
    <location>
        <begin position="1"/>
        <end position="25"/>
    </location>
</feature>
<sequence length="239" mass="26072">MFHALRRRGGDDQDGRIDDEPDGPTASHSGAMISALFLLIFAIAIIVPWTVADSARQNTYAEAQSLVEAYWAAGDLPPAEADSTRAALRDYTRYVSGPEWRTLRDGELGPDGWSKLDMLRGHLGELTFKEKEQKDALDAVEGHLEEVFAARRQRAVDAESSLPGGVLFLTLVTALLVLLLPLVSGAKPRGWVWVPYALLAVCLAVSVQLAFSINHTFKGPLGVSADAFKTAQQEFDRIP</sequence>